<comment type="similarity">
    <text evidence="5">Belongs to the SAT4 family.</text>
</comment>
<reference evidence="9 10" key="1">
    <citation type="submission" date="2023-10" db="EMBL/GenBank/DDBJ databases">
        <title>Draft genome sequence of Xylaria bambusicola isolate GMP-LS, the root and basal stem rot pathogen of sugarcane in Indonesia.</title>
        <authorList>
            <person name="Selvaraj P."/>
            <person name="Muralishankar V."/>
            <person name="Muruganantham S."/>
            <person name="Sp S."/>
            <person name="Haryani S."/>
            <person name="Lau K.J.X."/>
            <person name="Naqvi N.I."/>
        </authorList>
    </citation>
    <scope>NUCLEOTIDE SEQUENCE [LARGE SCALE GENOMIC DNA]</scope>
    <source>
        <strain evidence="9">GMP-LS</strain>
    </source>
</reference>
<dbReference type="PANTHER" id="PTHR33048:SF93">
    <property type="entry name" value="INTEGRAL MEMBRANE PROTEIN"/>
    <property type="match status" value="1"/>
</dbReference>
<keyword evidence="10" id="KW-1185">Reference proteome</keyword>
<dbReference type="EMBL" id="JAWHQM010000084">
    <property type="protein sequence ID" value="KAK5636926.1"/>
    <property type="molecule type" value="Genomic_DNA"/>
</dbReference>
<dbReference type="PANTHER" id="PTHR33048">
    <property type="entry name" value="PTH11-LIKE INTEGRAL MEMBRANE PROTEIN (AFU_ORTHOLOGUE AFUA_5G11245)"/>
    <property type="match status" value="1"/>
</dbReference>
<dbReference type="InterPro" id="IPR052337">
    <property type="entry name" value="SAT4-like"/>
</dbReference>
<feature type="transmembrane region" description="Helical" evidence="7">
    <location>
        <begin position="89"/>
        <end position="114"/>
    </location>
</feature>
<evidence type="ECO:0000256" key="6">
    <source>
        <dbReference type="SAM" id="MobiDB-lite"/>
    </source>
</evidence>
<keyword evidence="4 7" id="KW-0472">Membrane</keyword>
<gene>
    <name evidence="9" type="ORF">RRF57_012638</name>
</gene>
<evidence type="ECO:0000256" key="4">
    <source>
        <dbReference type="ARBA" id="ARBA00023136"/>
    </source>
</evidence>
<feature type="transmembrane region" description="Helical" evidence="7">
    <location>
        <begin position="217"/>
        <end position="235"/>
    </location>
</feature>
<evidence type="ECO:0000256" key="2">
    <source>
        <dbReference type="ARBA" id="ARBA00022692"/>
    </source>
</evidence>
<feature type="domain" description="Rhodopsin" evidence="8">
    <location>
        <begin position="27"/>
        <end position="280"/>
    </location>
</feature>
<evidence type="ECO:0000256" key="3">
    <source>
        <dbReference type="ARBA" id="ARBA00022989"/>
    </source>
</evidence>
<keyword evidence="2 7" id="KW-0812">Transmembrane</keyword>
<protein>
    <recommendedName>
        <fullName evidence="8">Rhodopsin domain-containing protein</fullName>
    </recommendedName>
</protein>
<organism evidence="9 10">
    <name type="scientific">Xylaria bambusicola</name>
    <dbReference type="NCBI Taxonomy" id="326684"/>
    <lineage>
        <taxon>Eukaryota</taxon>
        <taxon>Fungi</taxon>
        <taxon>Dikarya</taxon>
        <taxon>Ascomycota</taxon>
        <taxon>Pezizomycotina</taxon>
        <taxon>Sordariomycetes</taxon>
        <taxon>Xylariomycetidae</taxon>
        <taxon>Xylariales</taxon>
        <taxon>Xylariaceae</taxon>
        <taxon>Xylaria</taxon>
    </lineage>
</organism>
<dbReference type="InterPro" id="IPR049326">
    <property type="entry name" value="Rhodopsin_dom_fungi"/>
</dbReference>
<proteinExistence type="inferred from homology"/>
<sequence length="396" mass="43198">MAIKGGGVSVVATMWSLTGLTTLFLLLRLYTRLIVLRAYGGDDHVYILAYICLLLMTTFYTKSATLGLGQTNAEIGNPDRIVEAILWEAIGQTFTVLGTAIAKWSLGLFLLRLVKVRWQIIVIWTAMSGLLAASISVLFAFWLQVQTFRILMGPTNPRRVLSYQCSPSINGAQQYASALISLVEDPHLVSTVVVDLLFVVLPWVFIWSLRINKHEKIVILSSMSLGVLAAASGIQRALEIGGLSSPEYLRDTVGLLIWSSVEQSVTMICICIPVCRPLFKIIIRRIMPRNSGSITGSSGDRGFRLSGLGRDGSGQKQLTIGSTGKKRPNLYDLTTTNEEGTTFATECYANGLPTVNGSDEQVLLHSNNTGNNQPAGHTLVAQGIRVTDEYVVTRTS</sequence>
<dbReference type="AlphaFoldDB" id="A0AAN7V0S8"/>
<dbReference type="GO" id="GO:0016020">
    <property type="term" value="C:membrane"/>
    <property type="evidence" value="ECO:0007669"/>
    <property type="project" value="UniProtKB-SubCell"/>
</dbReference>
<keyword evidence="3 7" id="KW-1133">Transmembrane helix</keyword>
<feature type="transmembrane region" description="Helical" evidence="7">
    <location>
        <begin position="47"/>
        <end position="69"/>
    </location>
</feature>
<feature type="transmembrane region" description="Helical" evidence="7">
    <location>
        <begin position="187"/>
        <end position="205"/>
    </location>
</feature>
<feature type="region of interest" description="Disordered" evidence="6">
    <location>
        <begin position="305"/>
        <end position="331"/>
    </location>
</feature>
<dbReference type="Pfam" id="PF20684">
    <property type="entry name" value="Fung_rhodopsin"/>
    <property type="match status" value="1"/>
</dbReference>
<evidence type="ECO:0000313" key="9">
    <source>
        <dbReference type="EMBL" id="KAK5636926.1"/>
    </source>
</evidence>
<evidence type="ECO:0000313" key="10">
    <source>
        <dbReference type="Proteomes" id="UP001305414"/>
    </source>
</evidence>
<feature type="transmembrane region" description="Helical" evidence="7">
    <location>
        <begin position="6"/>
        <end position="27"/>
    </location>
</feature>
<accession>A0AAN7V0S8</accession>
<feature type="transmembrane region" description="Helical" evidence="7">
    <location>
        <begin position="255"/>
        <end position="279"/>
    </location>
</feature>
<evidence type="ECO:0000259" key="8">
    <source>
        <dbReference type="Pfam" id="PF20684"/>
    </source>
</evidence>
<feature type="transmembrane region" description="Helical" evidence="7">
    <location>
        <begin position="121"/>
        <end position="143"/>
    </location>
</feature>
<comment type="subcellular location">
    <subcellularLocation>
        <location evidence="1">Membrane</location>
        <topology evidence="1">Multi-pass membrane protein</topology>
    </subcellularLocation>
</comment>
<name>A0AAN7V0S8_9PEZI</name>
<evidence type="ECO:0000256" key="7">
    <source>
        <dbReference type="SAM" id="Phobius"/>
    </source>
</evidence>
<evidence type="ECO:0000256" key="5">
    <source>
        <dbReference type="ARBA" id="ARBA00038359"/>
    </source>
</evidence>
<comment type="caution">
    <text evidence="9">The sequence shown here is derived from an EMBL/GenBank/DDBJ whole genome shotgun (WGS) entry which is preliminary data.</text>
</comment>
<evidence type="ECO:0000256" key="1">
    <source>
        <dbReference type="ARBA" id="ARBA00004141"/>
    </source>
</evidence>
<dbReference type="Proteomes" id="UP001305414">
    <property type="component" value="Unassembled WGS sequence"/>
</dbReference>